<dbReference type="EMBL" id="CM046394">
    <property type="protein sequence ID" value="KAI8546870.1"/>
    <property type="molecule type" value="Genomic_DNA"/>
</dbReference>
<accession>A0ACC0N132</accession>
<sequence>MTEGRKTSECIRNHEDEGFSSANRFGSNICPTIPPSCPVHLESLPPLPTRPVSGVFSGNKNGSASIPRISLHCEASRHMDSTPARSMKRVSSEPDTILSETTGSGGNADRSEVDAYYNEMLSRTPVILLFSQTTAGFCTRPKHRKHPAVLPATTQKLDLEEAHRKQPATTELPKTTSPTAPNTKKPPPPPTLHQIAGSPAAAQIQAPNPAAAPLELQTQPPPNPPATPYQPSPPLPDPPKITAVATTGSTNAQKRNNTSKPCELGKPNQ</sequence>
<organism evidence="1 2">
    <name type="scientific">Rhododendron molle</name>
    <name type="common">Chinese azalea</name>
    <name type="synonym">Azalea mollis</name>
    <dbReference type="NCBI Taxonomy" id="49168"/>
    <lineage>
        <taxon>Eukaryota</taxon>
        <taxon>Viridiplantae</taxon>
        <taxon>Streptophyta</taxon>
        <taxon>Embryophyta</taxon>
        <taxon>Tracheophyta</taxon>
        <taxon>Spermatophyta</taxon>
        <taxon>Magnoliopsida</taxon>
        <taxon>eudicotyledons</taxon>
        <taxon>Gunneridae</taxon>
        <taxon>Pentapetalae</taxon>
        <taxon>asterids</taxon>
        <taxon>Ericales</taxon>
        <taxon>Ericaceae</taxon>
        <taxon>Ericoideae</taxon>
        <taxon>Rhodoreae</taxon>
        <taxon>Rhododendron</taxon>
    </lineage>
</organism>
<reference evidence="1" key="1">
    <citation type="submission" date="2022-02" db="EMBL/GenBank/DDBJ databases">
        <title>Plant Genome Project.</title>
        <authorList>
            <person name="Zhang R.-G."/>
        </authorList>
    </citation>
    <scope>NUCLEOTIDE SEQUENCE</scope>
    <source>
        <strain evidence="1">AT1</strain>
    </source>
</reference>
<evidence type="ECO:0000313" key="1">
    <source>
        <dbReference type="EMBL" id="KAI8546870.1"/>
    </source>
</evidence>
<gene>
    <name evidence="1" type="ORF">RHMOL_Rhmol07G0153000</name>
</gene>
<protein>
    <submittedName>
        <fullName evidence="1">Uncharacterized protein</fullName>
    </submittedName>
</protein>
<proteinExistence type="predicted"/>
<name>A0ACC0N132_RHOML</name>
<comment type="caution">
    <text evidence="1">The sequence shown here is derived from an EMBL/GenBank/DDBJ whole genome shotgun (WGS) entry which is preliminary data.</text>
</comment>
<evidence type="ECO:0000313" key="2">
    <source>
        <dbReference type="Proteomes" id="UP001062846"/>
    </source>
</evidence>
<dbReference type="Proteomes" id="UP001062846">
    <property type="component" value="Chromosome 7"/>
</dbReference>
<keyword evidence="2" id="KW-1185">Reference proteome</keyword>